<dbReference type="PANTHER" id="PTHR33546:SF1">
    <property type="entry name" value="LARGE, MULTIFUNCTIONAL SECRETED PROTEIN"/>
    <property type="match status" value="1"/>
</dbReference>
<evidence type="ECO:0000256" key="3">
    <source>
        <dbReference type="ARBA" id="ARBA00023004"/>
    </source>
</evidence>
<feature type="domain" description="Cytochrome c" evidence="6">
    <location>
        <begin position="843"/>
        <end position="976"/>
    </location>
</feature>
<protein>
    <submittedName>
        <fullName evidence="7">Cytochrome c</fullName>
    </submittedName>
</protein>
<name>A0A517Z5U3_9PLAN</name>
<accession>A0A517Z5U3</accession>
<dbReference type="InterPro" id="IPR013427">
    <property type="entry name" value="Haem-bd_dom_put"/>
</dbReference>
<dbReference type="PROSITE" id="PS51007">
    <property type="entry name" value="CYTC"/>
    <property type="match status" value="1"/>
</dbReference>
<evidence type="ECO:0000256" key="4">
    <source>
        <dbReference type="PROSITE-ProRule" id="PRU00433"/>
    </source>
</evidence>
<dbReference type="Gene3D" id="1.10.760.10">
    <property type="entry name" value="Cytochrome c-like domain"/>
    <property type="match status" value="1"/>
</dbReference>
<dbReference type="EMBL" id="CP036275">
    <property type="protein sequence ID" value="QDU37868.1"/>
    <property type="molecule type" value="Genomic_DNA"/>
</dbReference>
<dbReference type="PANTHER" id="PTHR33546">
    <property type="entry name" value="LARGE, MULTIFUNCTIONAL SECRETED PROTEIN-RELATED"/>
    <property type="match status" value="1"/>
</dbReference>
<keyword evidence="3 4" id="KW-0408">Iron</keyword>
<reference evidence="7 8" key="1">
    <citation type="submission" date="2019-02" db="EMBL/GenBank/DDBJ databases">
        <title>Deep-cultivation of Planctomycetes and their phenomic and genomic characterization uncovers novel biology.</title>
        <authorList>
            <person name="Wiegand S."/>
            <person name="Jogler M."/>
            <person name="Boedeker C."/>
            <person name="Pinto D."/>
            <person name="Vollmers J."/>
            <person name="Rivas-Marin E."/>
            <person name="Kohn T."/>
            <person name="Peeters S.H."/>
            <person name="Heuer A."/>
            <person name="Rast P."/>
            <person name="Oberbeckmann S."/>
            <person name="Bunk B."/>
            <person name="Jeske O."/>
            <person name="Meyerdierks A."/>
            <person name="Storesund J.E."/>
            <person name="Kallscheuer N."/>
            <person name="Luecker S."/>
            <person name="Lage O.M."/>
            <person name="Pohl T."/>
            <person name="Merkel B.J."/>
            <person name="Hornburger P."/>
            <person name="Mueller R.-W."/>
            <person name="Bruemmer F."/>
            <person name="Labrenz M."/>
            <person name="Spormann A.M."/>
            <person name="Op den Camp H."/>
            <person name="Overmann J."/>
            <person name="Amann R."/>
            <person name="Jetten M.S.M."/>
            <person name="Mascher T."/>
            <person name="Medema M.H."/>
            <person name="Devos D.P."/>
            <person name="Kaster A.-K."/>
            <person name="Ovreas L."/>
            <person name="Rohde M."/>
            <person name="Galperin M.Y."/>
            <person name="Jogler C."/>
        </authorList>
    </citation>
    <scope>NUCLEOTIDE SEQUENCE [LARGE SCALE GENOMIC DNA]</scope>
    <source>
        <strain evidence="7 8">Mal4</strain>
    </source>
</reference>
<gene>
    <name evidence="7" type="ORF">Mal4_21850</name>
</gene>
<dbReference type="SUPFAM" id="SSF46626">
    <property type="entry name" value="Cytochrome c"/>
    <property type="match status" value="1"/>
</dbReference>
<dbReference type="InterPro" id="IPR011989">
    <property type="entry name" value="ARM-like"/>
</dbReference>
<dbReference type="NCBIfam" id="TIGR02604">
    <property type="entry name" value="Piru_Ver_Nterm"/>
    <property type="match status" value="1"/>
</dbReference>
<dbReference type="NCBIfam" id="TIGR02603">
    <property type="entry name" value="CxxCH_TIGR02603"/>
    <property type="match status" value="1"/>
</dbReference>
<evidence type="ECO:0000313" key="8">
    <source>
        <dbReference type="Proteomes" id="UP000320496"/>
    </source>
</evidence>
<dbReference type="Pfam" id="PF23500">
    <property type="entry name" value="DUF7133"/>
    <property type="match status" value="1"/>
</dbReference>
<dbReference type="Gene3D" id="1.25.10.10">
    <property type="entry name" value="Leucine-rich Repeat Variant"/>
    <property type="match status" value="1"/>
</dbReference>
<sequence precursor="true">MRSATSVTCRAAALICLFVSPGVVPAAEPEPVRSPVPPDQTMQHFQLHPDCRMELVAAEPDVIDPVAMAFDADGRLWVVEMSDYPNGPAEGQPGQSRIRVLTDDDGDGRYTNPVTFADELLFANGLLHWRDGLLVTADGNVLYLEDTDGDGKADVRETWFAGFKRDNPQLRANHPTLGLDNHIYVASGLRGGDVIAKRPEWATDAKPVSLSGRDFRFDPLTGQYEAVTGVGQFGLTFDDWGNRFVCSNRNPCKQIVLEDRYARQNPAVAVSQVAHDVSPAGEQSRVYAISRTWTTSNLHAGQFTAACGVCNYRGDALPEAFRGNSFTCEPTANLVHRDVLTPSGPTYTSRYGRDEVEFLASRDEWFRPVNLTVGPDGALYLCDMYRAVIEHPQFMPTELKTRPDLELGKDRGRIYRIVRKSAPPARPAPKLADAPSSELVQLLEHSNVWQRELAHRLLLERQDDSVADALVEMVKAGKTPQARIHALSLLEGLGQLSQGTLVAALGDDSPRVVAQAIRLAEGDFFEGDAELASRIRKIAAQTDDEALAFQAVLSMGRFPAAAGDNELLASLAAEGADEEWLRLALEIAAVDAAGVLNAMLSDDHATKAGDSAGYRDLASSLAERVGRTGSEESVGSALEAVAARDRALRENVVAGLGRGLKRRGRTFESIGKSLSNEANEVLASTFEASRKTLTADNAAPSARRHAATILEFAPKDAAEILWSTALEDADQPTLLAVIGVLARRGDAPIGPALLDIYSDETPAVRRGILDAMVANEARAAAVLDAVEAGDIGPFELTQAQQNRLLRHRNAELKKRANQLLARSVDSDRAAVIADYAPSLTMTADPLRGRELFAKNCAQCHKVGDLGVNVAPDISDSRTKTPSQLLQAILDPNRAIDNNYFSYTILDDSGNVHTGIIATETATSVTLKQPEAKTVTILRSEIEELRSNGVSLMPVGFEKAMNHQQIADLISFIKNWRYLDGQVPEEVIGR</sequence>
<keyword evidence="8" id="KW-1185">Reference proteome</keyword>
<dbReference type="InterPro" id="IPR013428">
    <property type="entry name" value="Membrane-bound_put_N"/>
</dbReference>
<feature type="signal peptide" evidence="5">
    <location>
        <begin position="1"/>
        <end position="26"/>
    </location>
</feature>
<evidence type="ECO:0000256" key="1">
    <source>
        <dbReference type="ARBA" id="ARBA00022617"/>
    </source>
</evidence>
<keyword evidence="2 4" id="KW-0479">Metal-binding</keyword>
<organism evidence="7 8">
    <name type="scientific">Maioricimonas rarisocia</name>
    <dbReference type="NCBI Taxonomy" id="2528026"/>
    <lineage>
        <taxon>Bacteria</taxon>
        <taxon>Pseudomonadati</taxon>
        <taxon>Planctomycetota</taxon>
        <taxon>Planctomycetia</taxon>
        <taxon>Planctomycetales</taxon>
        <taxon>Planctomycetaceae</taxon>
        <taxon>Maioricimonas</taxon>
    </lineage>
</organism>
<dbReference type="KEGG" id="mri:Mal4_21850"/>
<dbReference type="Pfam" id="PF00034">
    <property type="entry name" value="Cytochrom_C"/>
    <property type="match status" value="1"/>
</dbReference>
<dbReference type="InterPro" id="IPR009056">
    <property type="entry name" value="Cyt_c-like_dom"/>
</dbReference>
<dbReference type="InterPro" id="IPR055557">
    <property type="entry name" value="DUF7133"/>
</dbReference>
<dbReference type="Gene3D" id="2.120.10.30">
    <property type="entry name" value="TolB, C-terminal domain"/>
    <property type="match status" value="1"/>
</dbReference>
<evidence type="ECO:0000259" key="6">
    <source>
        <dbReference type="PROSITE" id="PS51007"/>
    </source>
</evidence>
<evidence type="ECO:0000313" key="7">
    <source>
        <dbReference type="EMBL" id="QDU37868.1"/>
    </source>
</evidence>
<keyword evidence="5" id="KW-0732">Signal</keyword>
<dbReference type="GO" id="GO:0009055">
    <property type="term" value="F:electron transfer activity"/>
    <property type="evidence" value="ECO:0007669"/>
    <property type="project" value="InterPro"/>
</dbReference>
<dbReference type="Proteomes" id="UP000320496">
    <property type="component" value="Chromosome"/>
</dbReference>
<dbReference type="GO" id="GO:0046872">
    <property type="term" value="F:metal ion binding"/>
    <property type="evidence" value="ECO:0007669"/>
    <property type="project" value="UniProtKB-KW"/>
</dbReference>
<dbReference type="GO" id="GO:0020037">
    <property type="term" value="F:heme binding"/>
    <property type="evidence" value="ECO:0007669"/>
    <property type="project" value="InterPro"/>
</dbReference>
<evidence type="ECO:0000256" key="2">
    <source>
        <dbReference type="ARBA" id="ARBA00022723"/>
    </source>
</evidence>
<dbReference type="SUPFAM" id="SSF63829">
    <property type="entry name" value="Calcium-dependent phosphotriesterase"/>
    <property type="match status" value="1"/>
</dbReference>
<dbReference type="AlphaFoldDB" id="A0A517Z5U3"/>
<dbReference type="InterPro" id="IPR011042">
    <property type="entry name" value="6-blade_b-propeller_TolB-like"/>
</dbReference>
<proteinExistence type="predicted"/>
<evidence type="ECO:0000256" key="5">
    <source>
        <dbReference type="SAM" id="SignalP"/>
    </source>
</evidence>
<keyword evidence="1 4" id="KW-0349">Heme</keyword>
<feature type="chain" id="PRO_5022207527" evidence="5">
    <location>
        <begin position="27"/>
        <end position="989"/>
    </location>
</feature>
<dbReference type="InterPro" id="IPR036909">
    <property type="entry name" value="Cyt_c-like_dom_sf"/>
</dbReference>